<name>A0ABP9GA47_9ACTN</name>
<feature type="region of interest" description="Disordered" evidence="2">
    <location>
        <begin position="1"/>
        <end position="115"/>
    </location>
</feature>
<comment type="caution">
    <text evidence="4">The sequence shown here is derived from an EMBL/GenBank/DDBJ whole genome shotgun (WGS) entry which is preliminary data.</text>
</comment>
<evidence type="ECO:0000259" key="3">
    <source>
        <dbReference type="Pfam" id="PF00171"/>
    </source>
</evidence>
<dbReference type="InterPro" id="IPR016161">
    <property type="entry name" value="Ald_DH/histidinol_DH"/>
</dbReference>
<keyword evidence="5" id="KW-1185">Reference proteome</keyword>
<dbReference type="Gene3D" id="3.40.605.10">
    <property type="entry name" value="Aldehyde Dehydrogenase, Chain A, domain 1"/>
    <property type="match status" value="1"/>
</dbReference>
<evidence type="ECO:0000256" key="1">
    <source>
        <dbReference type="ARBA" id="ARBA00023002"/>
    </source>
</evidence>
<feature type="compositionally biased region" description="Basic and acidic residues" evidence="2">
    <location>
        <begin position="61"/>
        <end position="73"/>
    </location>
</feature>
<dbReference type="Pfam" id="PF00171">
    <property type="entry name" value="Aldedh"/>
    <property type="match status" value="1"/>
</dbReference>
<gene>
    <name evidence="4" type="ORF">GCM10023224_12950</name>
</gene>
<dbReference type="InterPro" id="IPR016162">
    <property type="entry name" value="Ald_DH_N"/>
</dbReference>
<dbReference type="SUPFAM" id="SSF53720">
    <property type="entry name" value="ALDH-like"/>
    <property type="match status" value="1"/>
</dbReference>
<protein>
    <recommendedName>
        <fullName evidence="3">Aldehyde dehydrogenase domain-containing protein</fullName>
    </recommendedName>
</protein>
<accession>A0ABP9GA47</accession>
<feature type="compositionally biased region" description="Basic and acidic residues" evidence="2">
    <location>
        <begin position="81"/>
        <end position="92"/>
    </location>
</feature>
<keyword evidence="1" id="KW-0560">Oxidoreductase</keyword>
<evidence type="ECO:0000313" key="5">
    <source>
        <dbReference type="Proteomes" id="UP001499993"/>
    </source>
</evidence>
<sequence length="402" mass="41078">MSTPPEHPEPPRAAPGADGRAVDAAEGPRVSAPSAAAPRSGRPEVHPERAELAEPAEPADLAERGEPVERGESVEAFGSGDSERTGEPEHMGGPDGPARAGAGTGAGGAVPPDAPAAGRVAVRKTYKLYVGGAFPRSESGRCYPVTASGGAHLANAALASRKDARDAVVAARSAFPGWSGRTAYNRGQILYRVAEMMEGRRAQFAAEIDEADGIGPARADELVSAAVDRWVYYAGWSDKVSQVLGAANPVSGPYFNLSQPEPAGVVAVLAPPAGPLLGLVSVVAPVIATGNTAVVVASERAPLPAVTLAEALATSDLPGGVVNILTGRTGDLAPHLASHADVNGLDLTGAAPESAADLERSAAQTLKRVIRPGGREDWLADPGISRMTPFLETKTVWHPVGM</sequence>
<dbReference type="Proteomes" id="UP001499993">
    <property type="component" value="Unassembled WGS sequence"/>
</dbReference>
<feature type="compositionally biased region" description="Basic and acidic residues" evidence="2">
    <location>
        <begin position="41"/>
        <end position="52"/>
    </location>
</feature>
<organism evidence="4 5">
    <name type="scientific">Streptomonospora halophila</name>
    <dbReference type="NCBI Taxonomy" id="427369"/>
    <lineage>
        <taxon>Bacteria</taxon>
        <taxon>Bacillati</taxon>
        <taxon>Actinomycetota</taxon>
        <taxon>Actinomycetes</taxon>
        <taxon>Streptosporangiales</taxon>
        <taxon>Nocardiopsidaceae</taxon>
        <taxon>Streptomonospora</taxon>
    </lineage>
</organism>
<feature type="compositionally biased region" description="Low complexity" evidence="2">
    <location>
        <begin position="14"/>
        <end position="40"/>
    </location>
</feature>
<evidence type="ECO:0000256" key="2">
    <source>
        <dbReference type="SAM" id="MobiDB-lite"/>
    </source>
</evidence>
<dbReference type="PANTHER" id="PTHR11699">
    <property type="entry name" value="ALDEHYDE DEHYDROGENASE-RELATED"/>
    <property type="match status" value="1"/>
</dbReference>
<dbReference type="InterPro" id="IPR015590">
    <property type="entry name" value="Aldehyde_DH_dom"/>
</dbReference>
<proteinExistence type="predicted"/>
<dbReference type="EMBL" id="BAABIK010000005">
    <property type="protein sequence ID" value="GAA4933900.1"/>
    <property type="molecule type" value="Genomic_DNA"/>
</dbReference>
<feature type="domain" description="Aldehyde dehydrogenase" evidence="3">
    <location>
        <begin position="148"/>
        <end position="370"/>
    </location>
</feature>
<reference evidence="5" key="1">
    <citation type="journal article" date="2019" name="Int. J. Syst. Evol. Microbiol.">
        <title>The Global Catalogue of Microorganisms (GCM) 10K type strain sequencing project: providing services to taxonomists for standard genome sequencing and annotation.</title>
        <authorList>
            <consortium name="The Broad Institute Genomics Platform"/>
            <consortium name="The Broad Institute Genome Sequencing Center for Infectious Disease"/>
            <person name="Wu L."/>
            <person name="Ma J."/>
        </authorList>
    </citation>
    <scope>NUCLEOTIDE SEQUENCE [LARGE SCALE GENOMIC DNA]</scope>
    <source>
        <strain evidence="5">JCM 18123</strain>
    </source>
</reference>
<feature type="compositionally biased region" description="Basic and acidic residues" evidence="2">
    <location>
        <begin position="1"/>
        <end position="10"/>
    </location>
</feature>
<evidence type="ECO:0000313" key="4">
    <source>
        <dbReference type="EMBL" id="GAA4933900.1"/>
    </source>
</evidence>